<proteinExistence type="predicted"/>
<dbReference type="EMBL" id="LDPG01000005">
    <property type="protein sequence ID" value="KLV18971.1"/>
    <property type="molecule type" value="Genomic_DNA"/>
</dbReference>
<comment type="caution">
    <text evidence="2">The sequence shown here is derived from an EMBL/GenBank/DDBJ whole genome shotgun (WGS) entry which is preliminary data.</text>
</comment>
<feature type="domain" description="DUF6602" evidence="1">
    <location>
        <begin position="36"/>
        <end position="134"/>
    </location>
</feature>
<name>A0A0J1HZ42_BACAN</name>
<accession>A0A0J1HZ42</accession>
<evidence type="ECO:0000259" key="1">
    <source>
        <dbReference type="Pfam" id="PF20247"/>
    </source>
</evidence>
<dbReference type="CDD" id="cd21173">
    <property type="entry name" value="NucC-like"/>
    <property type="match status" value="1"/>
</dbReference>
<dbReference type="InterPro" id="IPR046537">
    <property type="entry name" value="DUF6602"/>
</dbReference>
<dbReference type="Proteomes" id="UP000035904">
    <property type="component" value="Unassembled WGS sequence"/>
</dbReference>
<sequence>MTKTKNFATTFFASSIHNAIDKIMVELELIRKLANQHSGEKGREAEGILNGFFKTMLPKKWTVDTGFIMDENEVSSQVDIIIHNQLEAPPLYSGYSNVIIPIHTLGCAFEVKMQLNGLEEFLKYQDNAKTIKNMHTNSVKTETQPIYIVFVYSSEVDLYNLEISLNKSEQYYIDCICILNKGFIFLNSHKSKYFSYHASDLNEIDKKTVLGYTIKENHMVMIEFYAYLMYGLQNMKTEVPDYHSWKDESLEKLFKS</sequence>
<reference evidence="2 3" key="1">
    <citation type="submission" date="2015-05" db="EMBL/GenBank/DDBJ databases">
        <title>Whole genome sequence and identification of bacterial endophytes from Costus igneus.</title>
        <authorList>
            <person name="Lee Y.P."/>
            <person name="Gan H.M."/>
            <person name="Eng W."/>
            <person name="Wheatley M.S."/>
            <person name="Caraballo A."/>
            <person name="Polter S."/>
            <person name="Savka M.A."/>
            <person name="Hudson A.O."/>
        </authorList>
    </citation>
    <scope>NUCLEOTIDE SEQUENCE [LARGE SCALE GENOMIC DNA]</scope>
    <source>
        <strain evidence="2 3">RIT375</strain>
    </source>
</reference>
<dbReference type="RefSeq" id="WP_001990969.1">
    <property type="nucleotide sequence ID" value="NZ_LDPG01000005.1"/>
</dbReference>
<evidence type="ECO:0000313" key="2">
    <source>
        <dbReference type="EMBL" id="KLV18971.1"/>
    </source>
</evidence>
<dbReference type="PATRIC" id="fig|1392.242.peg.5060"/>
<dbReference type="Pfam" id="PF20247">
    <property type="entry name" value="DUF6602"/>
    <property type="match status" value="1"/>
</dbReference>
<gene>
    <name evidence="2" type="ORF">ABW01_10300</name>
</gene>
<dbReference type="AlphaFoldDB" id="A0A0J1HZ42"/>
<organism evidence="2 3">
    <name type="scientific">Bacillus anthracis</name>
    <name type="common">anthrax bacterium</name>
    <dbReference type="NCBI Taxonomy" id="1392"/>
    <lineage>
        <taxon>Bacteria</taxon>
        <taxon>Bacillati</taxon>
        <taxon>Bacillota</taxon>
        <taxon>Bacilli</taxon>
        <taxon>Bacillales</taxon>
        <taxon>Bacillaceae</taxon>
        <taxon>Bacillus</taxon>
        <taxon>Bacillus cereus group</taxon>
    </lineage>
</organism>
<protein>
    <recommendedName>
        <fullName evidence="1">DUF6602 domain-containing protein</fullName>
    </recommendedName>
</protein>
<evidence type="ECO:0000313" key="3">
    <source>
        <dbReference type="Proteomes" id="UP000035904"/>
    </source>
</evidence>